<evidence type="ECO:0000256" key="1">
    <source>
        <dbReference type="SAM" id="MobiDB-lite"/>
    </source>
</evidence>
<evidence type="ECO:0000313" key="2">
    <source>
        <dbReference type="EMBL" id="KAF5776832.1"/>
    </source>
</evidence>
<name>A0A9K3HDE4_HELAN</name>
<protein>
    <submittedName>
        <fullName evidence="2">Uncharacterized protein</fullName>
    </submittedName>
</protein>
<dbReference type="Proteomes" id="UP000215914">
    <property type="component" value="Unassembled WGS sequence"/>
</dbReference>
<dbReference type="EMBL" id="MNCJ02000327">
    <property type="protein sequence ID" value="KAF5776832.1"/>
    <property type="molecule type" value="Genomic_DNA"/>
</dbReference>
<keyword evidence="3" id="KW-1185">Reference proteome</keyword>
<proteinExistence type="predicted"/>
<accession>A0A9K3HDE4</accession>
<sequence>MEHLVQMQEQEVARRRVWEENEKRQRNEQNTLEGRRWSVLYVSTEVAINNAKVLHDQERHQRDWEVGLPYAEHAGWADYSNLPIPRGPSDPSPHWPEAVGSRFIPPQFQPPGQGDPGPLDNYREMFETLTGYSYHPNPPVDPNE</sequence>
<organism evidence="2 3">
    <name type="scientific">Helianthus annuus</name>
    <name type="common">Common sunflower</name>
    <dbReference type="NCBI Taxonomy" id="4232"/>
    <lineage>
        <taxon>Eukaryota</taxon>
        <taxon>Viridiplantae</taxon>
        <taxon>Streptophyta</taxon>
        <taxon>Embryophyta</taxon>
        <taxon>Tracheophyta</taxon>
        <taxon>Spermatophyta</taxon>
        <taxon>Magnoliopsida</taxon>
        <taxon>eudicotyledons</taxon>
        <taxon>Gunneridae</taxon>
        <taxon>Pentapetalae</taxon>
        <taxon>asterids</taxon>
        <taxon>campanulids</taxon>
        <taxon>Asterales</taxon>
        <taxon>Asteraceae</taxon>
        <taxon>Asteroideae</taxon>
        <taxon>Heliantheae alliance</taxon>
        <taxon>Heliantheae</taxon>
        <taxon>Helianthus</taxon>
    </lineage>
</organism>
<evidence type="ECO:0000313" key="3">
    <source>
        <dbReference type="Proteomes" id="UP000215914"/>
    </source>
</evidence>
<dbReference type="Gramene" id="mRNA:HanXRQr2_Chr12g0528611">
    <property type="protein sequence ID" value="CDS:HanXRQr2_Chr12g0528611.1"/>
    <property type="gene ID" value="HanXRQr2_Chr12g0528611"/>
</dbReference>
<comment type="caution">
    <text evidence="2">The sequence shown here is derived from an EMBL/GenBank/DDBJ whole genome shotgun (WGS) entry which is preliminary data.</text>
</comment>
<feature type="compositionally biased region" description="Pro residues" evidence="1">
    <location>
        <begin position="85"/>
        <end position="94"/>
    </location>
</feature>
<dbReference type="AlphaFoldDB" id="A0A9K3HDE4"/>
<reference evidence="2" key="2">
    <citation type="submission" date="2020-06" db="EMBL/GenBank/DDBJ databases">
        <title>Helianthus annuus Genome sequencing and assembly Release 2.</title>
        <authorList>
            <person name="Gouzy J."/>
            <person name="Langlade N."/>
            <person name="Munos S."/>
        </authorList>
    </citation>
    <scope>NUCLEOTIDE SEQUENCE</scope>
    <source>
        <tissue evidence="2">Leaves</tissue>
    </source>
</reference>
<gene>
    <name evidence="2" type="ORF">HanXRQr2_Chr12g0528611</name>
</gene>
<feature type="region of interest" description="Disordered" evidence="1">
    <location>
        <begin position="82"/>
        <end position="144"/>
    </location>
</feature>
<reference evidence="2" key="1">
    <citation type="journal article" date="2017" name="Nature">
        <title>The sunflower genome provides insights into oil metabolism, flowering and Asterid evolution.</title>
        <authorList>
            <person name="Badouin H."/>
            <person name="Gouzy J."/>
            <person name="Grassa C.J."/>
            <person name="Murat F."/>
            <person name="Staton S.E."/>
            <person name="Cottret L."/>
            <person name="Lelandais-Briere C."/>
            <person name="Owens G.L."/>
            <person name="Carrere S."/>
            <person name="Mayjonade B."/>
            <person name="Legrand L."/>
            <person name="Gill N."/>
            <person name="Kane N.C."/>
            <person name="Bowers J.E."/>
            <person name="Hubner S."/>
            <person name="Bellec A."/>
            <person name="Berard A."/>
            <person name="Berges H."/>
            <person name="Blanchet N."/>
            <person name="Boniface M.C."/>
            <person name="Brunel D."/>
            <person name="Catrice O."/>
            <person name="Chaidir N."/>
            <person name="Claudel C."/>
            <person name="Donnadieu C."/>
            <person name="Faraut T."/>
            <person name="Fievet G."/>
            <person name="Helmstetter N."/>
            <person name="King M."/>
            <person name="Knapp S.J."/>
            <person name="Lai Z."/>
            <person name="Le Paslier M.C."/>
            <person name="Lippi Y."/>
            <person name="Lorenzon L."/>
            <person name="Mandel J.R."/>
            <person name="Marage G."/>
            <person name="Marchand G."/>
            <person name="Marquand E."/>
            <person name="Bret-Mestries E."/>
            <person name="Morien E."/>
            <person name="Nambeesan S."/>
            <person name="Nguyen T."/>
            <person name="Pegot-Espagnet P."/>
            <person name="Pouilly N."/>
            <person name="Raftis F."/>
            <person name="Sallet E."/>
            <person name="Schiex T."/>
            <person name="Thomas J."/>
            <person name="Vandecasteele C."/>
            <person name="Vares D."/>
            <person name="Vear F."/>
            <person name="Vautrin S."/>
            <person name="Crespi M."/>
            <person name="Mangin B."/>
            <person name="Burke J.M."/>
            <person name="Salse J."/>
            <person name="Munos S."/>
            <person name="Vincourt P."/>
            <person name="Rieseberg L.H."/>
            <person name="Langlade N.B."/>
        </authorList>
    </citation>
    <scope>NUCLEOTIDE SEQUENCE</scope>
    <source>
        <tissue evidence="2">Leaves</tissue>
    </source>
</reference>